<protein>
    <submittedName>
        <fullName evidence="1">Uncharacterized protein</fullName>
    </submittedName>
</protein>
<accession>A0AAF0LYP4</accession>
<dbReference type="EMBL" id="OQ749652">
    <property type="protein sequence ID" value="WIC39726.1"/>
    <property type="molecule type" value="Genomic_DNA"/>
</dbReference>
<sequence>MTAEQERKGLPETIAKIITALRIGDFMDVLPLGNEGFYLYSTRGAEGKIQTVTRTHVRLPKLSHLITLSPRDFFLLLNLIATAKNTQTGDSLALNPAACGVTDINNTAVGQFFTKMRVNYRINDDYCDRKWTPRDAISFLAKLEPTQENHLAAMQYLTVLQNDDILYFPIESMVNLELNWEQIDDDYCVPPESVTNHVIKGVH</sequence>
<evidence type="ECO:0000313" key="2">
    <source>
        <dbReference type="Proteomes" id="UP001237988"/>
    </source>
</evidence>
<proteinExistence type="predicted"/>
<dbReference type="Proteomes" id="UP001237988">
    <property type="component" value="Segment"/>
</dbReference>
<organism evidence="1 2">
    <name type="scientific">Phage Phass-1</name>
    <dbReference type="NCBI Taxonomy" id="3043662"/>
    <lineage>
        <taxon>Viruses</taxon>
        <taxon>Duplodnaviria</taxon>
        <taxon>Heunggongvirae</taxon>
        <taxon>Uroviricota</taxon>
        <taxon>Caudoviricetes</taxon>
        <taxon>Caudoviricetes code 15 clade</taxon>
    </lineage>
</organism>
<name>A0AAF0LYP4_9CAUD</name>
<reference evidence="1" key="1">
    <citation type="submission" date="2023-04" db="EMBL/GenBank/DDBJ databases">
        <title>Bacteriophage Phass-1 Discovered in the Human Gut Virome - the Founding Member of the Proposed New Family Phassviridae.</title>
        <authorList>
            <person name="Tikunov A.Y."/>
            <person name="Morozova V.V."/>
            <person name="Chechushkov A.V."/>
            <person name="Tikunova N.V."/>
        </authorList>
    </citation>
    <scope>NUCLEOTIDE SEQUENCE</scope>
</reference>
<evidence type="ECO:0000313" key="1">
    <source>
        <dbReference type="EMBL" id="WIC39726.1"/>
    </source>
</evidence>